<comment type="subcellular location">
    <subcellularLocation>
        <location evidence="1">Membrane</location>
        <topology evidence="1">Multi-pass membrane protein</topology>
    </subcellularLocation>
</comment>
<protein>
    <submittedName>
        <fullName evidence="7">Phosphate ABC transporter, inner membrane subunit PstA</fullName>
    </submittedName>
</protein>
<sequence>MTLPVPMSADRGGLQGSAARWRRRYAVDRIMRWGLPLALLVVLFPLFDMIYWIAVRALPTFTLATLTTNQVGLGGGLYAMIIGSFTLLALATGFAAAVGIAAGMYTAEYAPPTIARGARVAGNLLAGIPAIVLGYFGYYALVLYTHWGYTTLAGGVTLGVFMVPFVYRTADLAFANVPSEQREAALAMGARPGQYLIRVALPIALPAILSGVFLAMAIGLGETAPLLYTAGWSSTPVGGLFQPTSFLTGAIWNFYDYPSTEGSFQALAFQAAFLLLILVIGLNVVVQLVAERYRRRTRGMMA</sequence>
<reference evidence="7" key="2">
    <citation type="journal article" date="2014" name="ISME J.">
        <title>Microbial stratification in low pH oxic and suboxic macroscopic growths along an acid mine drainage.</title>
        <authorList>
            <person name="Mendez-Garcia C."/>
            <person name="Mesa V."/>
            <person name="Sprenger R.R."/>
            <person name="Richter M."/>
            <person name="Diez M.S."/>
            <person name="Solano J."/>
            <person name="Bargiela R."/>
            <person name="Golyshina O.V."/>
            <person name="Manteca A."/>
            <person name="Ramos J.L."/>
            <person name="Gallego J.R."/>
            <person name="Llorente I."/>
            <person name="Martins Dos Santos V.A."/>
            <person name="Jensen O.N."/>
            <person name="Pelaez A.I."/>
            <person name="Sanchez J."/>
            <person name="Ferrer M."/>
        </authorList>
    </citation>
    <scope>NUCLEOTIDE SEQUENCE</scope>
</reference>
<comment type="caution">
    <text evidence="7">The sequence shown here is derived from an EMBL/GenBank/DDBJ whole genome shotgun (WGS) entry which is preliminary data.</text>
</comment>
<proteinExistence type="predicted"/>
<feature type="transmembrane region" description="Helical" evidence="5">
    <location>
        <begin position="75"/>
        <end position="100"/>
    </location>
</feature>
<dbReference type="SUPFAM" id="SSF161098">
    <property type="entry name" value="MetI-like"/>
    <property type="match status" value="1"/>
</dbReference>
<feature type="domain" description="ABC transmembrane type-1" evidence="6">
    <location>
        <begin position="81"/>
        <end position="286"/>
    </location>
</feature>
<dbReference type="AlphaFoldDB" id="T1AUX8"/>
<dbReference type="Gene3D" id="1.10.3720.10">
    <property type="entry name" value="MetI-like"/>
    <property type="match status" value="1"/>
</dbReference>
<dbReference type="CDD" id="cd06261">
    <property type="entry name" value="TM_PBP2"/>
    <property type="match status" value="1"/>
</dbReference>
<evidence type="ECO:0000256" key="3">
    <source>
        <dbReference type="ARBA" id="ARBA00022989"/>
    </source>
</evidence>
<keyword evidence="4 5" id="KW-0472">Membrane</keyword>
<feature type="transmembrane region" description="Helical" evidence="5">
    <location>
        <begin position="30"/>
        <end position="55"/>
    </location>
</feature>
<dbReference type="PANTHER" id="PTHR42922">
    <property type="entry name" value="PHOSPHATE TRANSPORT SYSTEM PERMEASE PROTEIN PSTA"/>
    <property type="match status" value="1"/>
</dbReference>
<evidence type="ECO:0000256" key="2">
    <source>
        <dbReference type="ARBA" id="ARBA00022692"/>
    </source>
</evidence>
<dbReference type="Pfam" id="PF00528">
    <property type="entry name" value="BPD_transp_1"/>
    <property type="match status" value="1"/>
</dbReference>
<dbReference type="PANTHER" id="PTHR42922:SF1">
    <property type="entry name" value="PHOSPHATE TRANSPORT SYSTEM PERMEASE PROTEIN PSTA"/>
    <property type="match status" value="1"/>
</dbReference>
<accession>T1AUX8</accession>
<feature type="transmembrane region" description="Helical" evidence="5">
    <location>
        <begin position="120"/>
        <end position="141"/>
    </location>
</feature>
<gene>
    <name evidence="7" type="ORF">B1B_07676</name>
</gene>
<dbReference type="GO" id="GO:0016020">
    <property type="term" value="C:membrane"/>
    <property type="evidence" value="ECO:0007669"/>
    <property type="project" value="UniProtKB-SubCell"/>
</dbReference>
<dbReference type="PROSITE" id="PS50928">
    <property type="entry name" value="ABC_TM1"/>
    <property type="match status" value="1"/>
</dbReference>
<evidence type="ECO:0000259" key="6">
    <source>
        <dbReference type="PROSITE" id="PS50928"/>
    </source>
</evidence>
<feature type="transmembrane region" description="Helical" evidence="5">
    <location>
        <begin position="147"/>
        <end position="167"/>
    </location>
</feature>
<dbReference type="InterPro" id="IPR035906">
    <property type="entry name" value="MetI-like_sf"/>
</dbReference>
<keyword evidence="3 5" id="KW-1133">Transmembrane helix</keyword>
<evidence type="ECO:0000256" key="1">
    <source>
        <dbReference type="ARBA" id="ARBA00004141"/>
    </source>
</evidence>
<dbReference type="EMBL" id="AUZY01004897">
    <property type="protein sequence ID" value="EQD61322.1"/>
    <property type="molecule type" value="Genomic_DNA"/>
</dbReference>
<name>T1AUX8_9ZZZZ</name>
<evidence type="ECO:0000256" key="4">
    <source>
        <dbReference type="ARBA" id="ARBA00023136"/>
    </source>
</evidence>
<evidence type="ECO:0000256" key="5">
    <source>
        <dbReference type="SAM" id="Phobius"/>
    </source>
</evidence>
<keyword evidence="2 5" id="KW-0812">Transmembrane</keyword>
<dbReference type="InterPro" id="IPR051408">
    <property type="entry name" value="Phosphate_transprt_permease"/>
</dbReference>
<feature type="transmembrane region" description="Helical" evidence="5">
    <location>
        <begin position="195"/>
        <end position="218"/>
    </location>
</feature>
<evidence type="ECO:0000313" key="7">
    <source>
        <dbReference type="EMBL" id="EQD61322.1"/>
    </source>
</evidence>
<dbReference type="InterPro" id="IPR000515">
    <property type="entry name" value="MetI-like"/>
</dbReference>
<feature type="transmembrane region" description="Helical" evidence="5">
    <location>
        <begin position="267"/>
        <end position="290"/>
    </location>
</feature>
<reference evidence="7" key="1">
    <citation type="submission" date="2013-08" db="EMBL/GenBank/DDBJ databases">
        <authorList>
            <person name="Mendez C."/>
            <person name="Richter M."/>
            <person name="Ferrer M."/>
            <person name="Sanchez J."/>
        </authorList>
    </citation>
    <scope>NUCLEOTIDE SEQUENCE</scope>
</reference>
<dbReference type="GO" id="GO:0055085">
    <property type="term" value="P:transmembrane transport"/>
    <property type="evidence" value="ECO:0007669"/>
    <property type="project" value="InterPro"/>
</dbReference>
<organism evidence="7">
    <name type="scientific">mine drainage metagenome</name>
    <dbReference type="NCBI Taxonomy" id="410659"/>
    <lineage>
        <taxon>unclassified sequences</taxon>
        <taxon>metagenomes</taxon>
        <taxon>ecological metagenomes</taxon>
    </lineage>
</organism>